<dbReference type="InterPro" id="IPR057739">
    <property type="entry name" value="Glyco_hydro_29_N"/>
</dbReference>
<dbReference type="GO" id="GO:0016139">
    <property type="term" value="P:glycoside catabolic process"/>
    <property type="evidence" value="ECO:0007669"/>
    <property type="project" value="TreeGrafter"/>
</dbReference>
<dbReference type="PANTHER" id="PTHR10030">
    <property type="entry name" value="ALPHA-L-FUCOSIDASE"/>
    <property type="match status" value="1"/>
</dbReference>
<dbReference type="AlphaFoldDB" id="A0A3P3QXP1"/>
<keyword evidence="4" id="KW-0732">Signal</keyword>
<keyword evidence="10" id="KW-1185">Reference proteome</keyword>
<evidence type="ECO:0000256" key="2">
    <source>
        <dbReference type="ARBA" id="ARBA00007951"/>
    </source>
</evidence>
<keyword evidence="6" id="KW-0326">Glycosidase</keyword>
<dbReference type="PANTHER" id="PTHR10030:SF37">
    <property type="entry name" value="ALPHA-L-FUCOSIDASE-RELATED"/>
    <property type="match status" value="1"/>
</dbReference>
<dbReference type="RefSeq" id="WP_128673689.1">
    <property type="nucleotide sequence ID" value="NZ_RRCO01000002.1"/>
</dbReference>
<protein>
    <recommendedName>
        <fullName evidence="3">alpha-L-fucosidase</fullName>
        <ecNumber evidence="3">3.2.1.51</ecNumber>
    </recommendedName>
</protein>
<dbReference type="GO" id="GO:0004560">
    <property type="term" value="F:alpha-L-fucosidase activity"/>
    <property type="evidence" value="ECO:0007669"/>
    <property type="project" value="InterPro"/>
</dbReference>
<dbReference type="EC" id="3.2.1.51" evidence="3"/>
<dbReference type="Gene3D" id="3.20.20.80">
    <property type="entry name" value="Glycosidases"/>
    <property type="match status" value="1"/>
</dbReference>
<gene>
    <name evidence="9" type="ORF">EHV10_04850</name>
</gene>
<dbReference type="OrthoDB" id="107551at2"/>
<comment type="function">
    <text evidence="1">Alpha-L-fucosidase is responsible for hydrolyzing the alpha-1,6-linked fucose joined to the reducing-end N-acetylglucosamine of the carbohydrate moieties of glycoproteins.</text>
</comment>
<dbReference type="EMBL" id="RRCO01000002">
    <property type="protein sequence ID" value="RRJ25874.1"/>
    <property type="molecule type" value="Genomic_DNA"/>
</dbReference>
<feature type="domain" description="Glycoside hydrolase family 29 N-terminal" evidence="8">
    <location>
        <begin position="10"/>
        <end position="335"/>
    </location>
</feature>
<proteinExistence type="inferred from homology"/>
<reference evidence="9 10" key="1">
    <citation type="submission" date="2018-11" db="EMBL/GenBank/DDBJ databases">
        <title>Genome sequencing of Lachnoanaerobaculum sp. KCOM 2030 (= ChDC B114).</title>
        <authorList>
            <person name="Kook J.-K."/>
            <person name="Park S.-N."/>
            <person name="Lim Y.K."/>
        </authorList>
    </citation>
    <scope>NUCLEOTIDE SEQUENCE [LARGE SCALE GENOMIC DNA]</scope>
    <source>
        <strain evidence="9 10">KCOM 2030</strain>
    </source>
</reference>
<dbReference type="GO" id="GO:0006004">
    <property type="term" value="P:fucose metabolic process"/>
    <property type="evidence" value="ECO:0007669"/>
    <property type="project" value="InterPro"/>
</dbReference>
<dbReference type="PIRSF" id="PIRSF001092">
    <property type="entry name" value="Alpha-L-fucosidase"/>
    <property type="match status" value="1"/>
</dbReference>
<evidence type="ECO:0000256" key="7">
    <source>
        <dbReference type="PIRSR" id="PIRSR001092-1"/>
    </source>
</evidence>
<dbReference type="GO" id="GO:0005764">
    <property type="term" value="C:lysosome"/>
    <property type="evidence" value="ECO:0007669"/>
    <property type="project" value="TreeGrafter"/>
</dbReference>
<keyword evidence="5" id="KW-0378">Hydrolase</keyword>
<accession>A0A3P3QXP1</accession>
<dbReference type="SUPFAM" id="SSF51445">
    <property type="entry name" value="(Trans)glycosidases"/>
    <property type="match status" value="1"/>
</dbReference>
<dbReference type="InterPro" id="IPR017853">
    <property type="entry name" value="GH"/>
</dbReference>
<evidence type="ECO:0000256" key="6">
    <source>
        <dbReference type="ARBA" id="ARBA00023295"/>
    </source>
</evidence>
<evidence type="ECO:0000259" key="8">
    <source>
        <dbReference type="Pfam" id="PF01120"/>
    </source>
</evidence>
<feature type="site" description="May be important for catalysis" evidence="7">
    <location>
        <position position="268"/>
    </location>
</feature>
<dbReference type="Proteomes" id="UP000272490">
    <property type="component" value="Unassembled WGS sequence"/>
</dbReference>
<dbReference type="Pfam" id="PF01120">
    <property type="entry name" value="Alpha_L_fucos"/>
    <property type="match status" value="1"/>
</dbReference>
<dbReference type="SMART" id="SM00812">
    <property type="entry name" value="Alpha_L_fucos"/>
    <property type="match status" value="1"/>
</dbReference>
<organism evidence="9 10">
    <name type="scientific">Lachnoanaerobaculum gingivalis</name>
    <dbReference type="NCBI Taxonomy" id="2490855"/>
    <lineage>
        <taxon>Bacteria</taxon>
        <taxon>Bacillati</taxon>
        <taxon>Bacillota</taxon>
        <taxon>Clostridia</taxon>
        <taxon>Lachnospirales</taxon>
        <taxon>Lachnospiraceae</taxon>
        <taxon>Lachnoanaerobaculum</taxon>
    </lineage>
</organism>
<evidence type="ECO:0000256" key="1">
    <source>
        <dbReference type="ARBA" id="ARBA00004071"/>
    </source>
</evidence>
<comment type="caution">
    <text evidence="9">The sequence shown here is derived from an EMBL/GenBank/DDBJ whole genome shotgun (WGS) entry which is preliminary data.</text>
</comment>
<evidence type="ECO:0000256" key="4">
    <source>
        <dbReference type="ARBA" id="ARBA00022729"/>
    </source>
</evidence>
<dbReference type="InterPro" id="IPR000933">
    <property type="entry name" value="Glyco_hydro_29"/>
</dbReference>
<evidence type="ECO:0000256" key="3">
    <source>
        <dbReference type="ARBA" id="ARBA00012662"/>
    </source>
</evidence>
<comment type="similarity">
    <text evidence="2">Belongs to the glycosyl hydrolase 29 family.</text>
</comment>
<sequence length="436" mass="50937">MNKLIEERTRRTEWYRDARFGMFIHWGLYAIPARGEWVRSRERIKKENYDYLMDEFSCENYDPKEWARLAKKAGMKYAVLTAKHHDGFCLYDSKVSDFNSMNAACHRDLVKEFLDAFRAEGIKVGLYFSLLDWRHEDYPHYGDMHHPMRDNEEWKGYNHNFDNYLDFMHAQIKELVTGYGKLDLMWFDFSYGPMNCDKWKAKELMEMVREYQPDIITDNRLEGSAEYAGTIKTLNPSTYAGDFASPEQMIPPEGIVDEAGNSIPWEACITMNNNWGYHAHDKHFKSDKLIIRMLVECVSKNGNLILNVGPKANGEIPKESVEILEKVGDWMKENSKSIYGCGISEYNKPEWGRFTQNGKFLYAHVFEEQAGAIALCNMVGKIKKMRLLRDGSEILQSNYWNLKEFAKDAFFFFDTSASDCYPLPDDRDSVVEIELK</sequence>
<name>A0A3P3QXP1_9FIRM</name>
<evidence type="ECO:0000313" key="9">
    <source>
        <dbReference type="EMBL" id="RRJ25874.1"/>
    </source>
</evidence>
<evidence type="ECO:0000313" key="10">
    <source>
        <dbReference type="Proteomes" id="UP000272490"/>
    </source>
</evidence>
<evidence type="ECO:0000256" key="5">
    <source>
        <dbReference type="ARBA" id="ARBA00022801"/>
    </source>
</evidence>
<dbReference type="InterPro" id="IPR016286">
    <property type="entry name" value="FUC_metazoa-typ"/>
</dbReference>